<dbReference type="GO" id="GO:0006906">
    <property type="term" value="P:vesicle fusion"/>
    <property type="evidence" value="ECO:0007669"/>
    <property type="project" value="TreeGrafter"/>
</dbReference>
<comment type="caution">
    <text evidence="6">The sequence shown here is derived from an EMBL/GenBank/DDBJ whole genome shotgun (WGS) entry which is preliminary data.</text>
</comment>
<dbReference type="GO" id="GO:0005484">
    <property type="term" value="F:SNAP receptor activity"/>
    <property type="evidence" value="ECO:0007669"/>
    <property type="project" value="InterPro"/>
</dbReference>
<comment type="similarity">
    <text evidence="2">Belongs to the syntaxin family.</text>
</comment>
<keyword evidence="4" id="KW-0333">Golgi apparatus</keyword>
<dbReference type="SMART" id="SM00397">
    <property type="entry name" value="t_SNARE"/>
    <property type="match status" value="1"/>
</dbReference>
<comment type="subcellular location">
    <subcellularLocation>
        <location evidence="1">Golgi apparatus membrane</location>
        <topology evidence="1">Single-pass type IV membrane protein</topology>
    </subcellularLocation>
</comment>
<dbReference type="InterPro" id="IPR006012">
    <property type="entry name" value="Syntaxin/epimorphin_CS"/>
</dbReference>
<feature type="domain" description="T-SNARE coiled-coil homology" evidence="5">
    <location>
        <begin position="119"/>
        <end position="181"/>
    </location>
</feature>
<dbReference type="Proteomes" id="UP001205105">
    <property type="component" value="Unassembled WGS sequence"/>
</dbReference>
<name>A0AAD5DH44_9CHLO</name>
<evidence type="ECO:0000256" key="1">
    <source>
        <dbReference type="ARBA" id="ARBA00004409"/>
    </source>
</evidence>
<dbReference type="InterPro" id="IPR010989">
    <property type="entry name" value="SNARE"/>
</dbReference>
<dbReference type="Pfam" id="PF09177">
    <property type="entry name" value="STX6_10_61_N"/>
    <property type="match status" value="1"/>
</dbReference>
<dbReference type="PROSITE" id="PS00914">
    <property type="entry name" value="SYNTAXIN"/>
    <property type="match status" value="1"/>
</dbReference>
<dbReference type="GO" id="GO:0000139">
    <property type="term" value="C:Golgi membrane"/>
    <property type="evidence" value="ECO:0007669"/>
    <property type="project" value="UniProtKB-SubCell"/>
</dbReference>
<dbReference type="GO" id="GO:0048193">
    <property type="term" value="P:Golgi vesicle transport"/>
    <property type="evidence" value="ECO:0007669"/>
    <property type="project" value="InterPro"/>
</dbReference>
<dbReference type="Gene3D" id="1.20.5.110">
    <property type="match status" value="1"/>
</dbReference>
<gene>
    <name evidence="6" type="ORF">COHA_008595</name>
</gene>
<protein>
    <recommendedName>
        <fullName evidence="5">t-SNARE coiled-coil homology domain-containing protein</fullName>
    </recommendedName>
</protein>
<evidence type="ECO:0000256" key="4">
    <source>
        <dbReference type="ARBA" id="ARBA00023034"/>
    </source>
</evidence>
<keyword evidence="3" id="KW-0653">Protein transport</keyword>
<evidence type="ECO:0000259" key="5">
    <source>
        <dbReference type="PROSITE" id="PS50192"/>
    </source>
</evidence>
<keyword evidence="3" id="KW-0813">Transport</keyword>
<reference evidence="6" key="1">
    <citation type="submission" date="2020-11" db="EMBL/GenBank/DDBJ databases">
        <title>Chlorella ohadii genome sequencing and assembly.</title>
        <authorList>
            <person name="Murik O."/>
            <person name="Treves H."/>
            <person name="Kedem I."/>
            <person name="Shotland Y."/>
            <person name="Kaplan A."/>
        </authorList>
    </citation>
    <scope>NUCLEOTIDE SEQUENCE</scope>
    <source>
        <strain evidence="6">1</strain>
    </source>
</reference>
<dbReference type="CDD" id="cd15841">
    <property type="entry name" value="SNARE_Qc"/>
    <property type="match status" value="1"/>
</dbReference>
<evidence type="ECO:0000256" key="3">
    <source>
        <dbReference type="ARBA" id="ARBA00022927"/>
    </source>
</evidence>
<keyword evidence="7" id="KW-1185">Reference proteome</keyword>
<dbReference type="GO" id="GO:0000149">
    <property type="term" value="F:SNARE binding"/>
    <property type="evidence" value="ECO:0007669"/>
    <property type="project" value="TreeGrafter"/>
</dbReference>
<dbReference type="InterPro" id="IPR045242">
    <property type="entry name" value="Syntaxin"/>
</dbReference>
<dbReference type="GO" id="GO:0048278">
    <property type="term" value="P:vesicle docking"/>
    <property type="evidence" value="ECO:0007669"/>
    <property type="project" value="TreeGrafter"/>
</dbReference>
<dbReference type="GO" id="GO:0005802">
    <property type="term" value="C:trans-Golgi network"/>
    <property type="evidence" value="ECO:0007669"/>
    <property type="project" value="UniProtKB-ARBA"/>
</dbReference>
<dbReference type="InterPro" id="IPR000727">
    <property type="entry name" value="T_SNARE_dom"/>
</dbReference>
<dbReference type="SUPFAM" id="SSF47661">
    <property type="entry name" value="t-snare proteins"/>
    <property type="match status" value="1"/>
</dbReference>
<proteinExistence type="inferred from homology"/>
<accession>A0AAD5DH44</accession>
<dbReference type="InterPro" id="IPR015260">
    <property type="entry name" value="Syntaxin-6/10/61_N"/>
</dbReference>
<dbReference type="AlphaFoldDB" id="A0AAD5DH44"/>
<sequence>MARDPYYIVKDEVAETKQALQRELEDDCQSLEYMITEIDKSIDAAERNPQRFNLSQQELSDRRKWVMSTRRQIDSLRSGLSAGSAAAAAAADGSAAGRLAAAVHDENDRFIRSEGDRQQLLMQRQDEDLDQLSHHVVRIGELGKEMGQELHMQGQLLDELDTEIEGTSTRLQAAQVLLLIVLIFLLIA</sequence>
<dbReference type="PROSITE" id="PS50192">
    <property type="entry name" value="T_SNARE"/>
    <property type="match status" value="1"/>
</dbReference>
<dbReference type="SUPFAM" id="SSF58038">
    <property type="entry name" value="SNARE fusion complex"/>
    <property type="match status" value="1"/>
</dbReference>
<evidence type="ECO:0000256" key="2">
    <source>
        <dbReference type="ARBA" id="ARBA00009063"/>
    </source>
</evidence>
<evidence type="ECO:0000313" key="6">
    <source>
        <dbReference type="EMBL" id="KAI7837582.1"/>
    </source>
</evidence>
<dbReference type="PANTHER" id="PTHR19957:SF224">
    <property type="entry name" value="HL02043P"/>
    <property type="match status" value="1"/>
</dbReference>
<dbReference type="GO" id="GO:0006886">
    <property type="term" value="P:intracellular protein transport"/>
    <property type="evidence" value="ECO:0007669"/>
    <property type="project" value="InterPro"/>
</dbReference>
<evidence type="ECO:0000313" key="7">
    <source>
        <dbReference type="Proteomes" id="UP001205105"/>
    </source>
</evidence>
<dbReference type="GO" id="GO:0031201">
    <property type="term" value="C:SNARE complex"/>
    <property type="evidence" value="ECO:0007669"/>
    <property type="project" value="TreeGrafter"/>
</dbReference>
<dbReference type="Gene3D" id="1.20.58.90">
    <property type="match status" value="1"/>
</dbReference>
<organism evidence="6 7">
    <name type="scientific">Chlorella ohadii</name>
    <dbReference type="NCBI Taxonomy" id="2649997"/>
    <lineage>
        <taxon>Eukaryota</taxon>
        <taxon>Viridiplantae</taxon>
        <taxon>Chlorophyta</taxon>
        <taxon>core chlorophytes</taxon>
        <taxon>Trebouxiophyceae</taxon>
        <taxon>Chlorellales</taxon>
        <taxon>Chlorellaceae</taxon>
        <taxon>Chlorella clade</taxon>
        <taxon>Chlorella</taxon>
    </lineage>
</organism>
<dbReference type="PANTHER" id="PTHR19957">
    <property type="entry name" value="SYNTAXIN"/>
    <property type="match status" value="1"/>
</dbReference>
<dbReference type="EMBL" id="JADXDR010000148">
    <property type="protein sequence ID" value="KAI7837582.1"/>
    <property type="molecule type" value="Genomic_DNA"/>
</dbReference>